<dbReference type="EMBL" id="BPQB01000001">
    <property type="protein sequence ID" value="GJE84310.1"/>
    <property type="molecule type" value="Genomic_DNA"/>
</dbReference>
<keyword evidence="2" id="KW-1185">Reference proteome</keyword>
<organism evidence="1 2">
    <name type="scientific">Phanerochaete sordida</name>
    <dbReference type="NCBI Taxonomy" id="48140"/>
    <lineage>
        <taxon>Eukaryota</taxon>
        <taxon>Fungi</taxon>
        <taxon>Dikarya</taxon>
        <taxon>Basidiomycota</taxon>
        <taxon>Agaricomycotina</taxon>
        <taxon>Agaricomycetes</taxon>
        <taxon>Polyporales</taxon>
        <taxon>Phanerochaetaceae</taxon>
        <taxon>Phanerochaete</taxon>
    </lineage>
</organism>
<accession>A0A9P3L6X3</accession>
<evidence type="ECO:0000313" key="1">
    <source>
        <dbReference type="EMBL" id="GJE84310.1"/>
    </source>
</evidence>
<sequence>MTLLSFHPQLHLSAELTALRLSLRERAHQQFIQSSAQETLSTMSFNWQSVRPLVVAIGGASDDGATFAIARDNPHLDFLVQDTDDSPSPLERPLNVRVSNASEPLDRQAERPQVFFVANQRILHTFTEAHLSLMLVRLHSAALQSNATLVIYHHETGIEGQDPRSFDELRRIVTAAEWHIRDEQLHPVSEKHHPAHRRPLLRVIIAIPLNVPCEPGQLPILQVIEPLLQADIKFREEEGREVVG</sequence>
<evidence type="ECO:0000313" key="2">
    <source>
        <dbReference type="Proteomes" id="UP000703269"/>
    </source>
</evidence>
<dbReference type="AlphaFoldDB" id="A0A9P3L6X3"/>
<gene>
    <name evidence="1" type="ORF">PsYK624_003860</name>
</gene>
<reference evidence="1 2" key="1">
    <citation type="submission" date="2021-08" db="EMBL/GenBank/DDBJ databases">
        <title>Draft Genome Sequence of Phanerochaete sordida strain YK-624.</title>
        <authorList>
            <person name="Mori T."/>
            <person name="Dohra H."/>
            <person name="Suzuki T."/>
            <person name="Kawagishi H."/>
            <person name="Hirai H."/>
        </authorList>
    </citation>
    <scope>NUCLEOTIDE SEQUENCE [LARGE SCALE GENOMIC DNA]</scope>
    <source>
        <strain evidence="1 2">YK-624</strain>
    </source>
</reference>
<proteinExistence type="predicted"/>
<dbReference type="Proteomes" id="UP000703269">
    <property type="component" value="Unassembled WGS sequence"/>
</dbReference>
<comment type="caution">
    <text evidence="1">The sequence shown here is derived from an EMBL/GenBank/DDBJ whole genome shotgun (WGS) entry which is preliminary data.</text>
</comment>
<protein>
    <submittedName>
        <fullName evidence="1">Uncharacterized protein</fullName>
    </submittedName>
</protein>
<name>A0A9P3L6X3_9APHY</name>